<organism evidence="1 2">
    <name type="scientific">Immersiella caudata</name>
    <dbReference type="NCBI Taxonomy" id="314043"/>
    <lineage>
        <taxon>Eukaryota</taxon>
        <taxon>Fungi</taxon>
        <taxon>Dikarya</taxon>
        <taxon>Ascomycota</taxon>
        <taxon>Pezizomycotina</taxon>
        <taxon>Sordariomycetes</taxon>
        <taxon>Sordariomycetidae</taxon>
        <taxon>Sordariales</taxon>
        <taxon>Lasiosphaeriaceae</taxon>
        <taxon>Immersiella</taxon>
    </lineage>
</organism>
<name>A0AA39WBC2_9PEZI</name>
<dbReference type="Proteomes" id="UP001175000">
    <property type="component" value="Unassembled WGS sequence"/>
</dbReference>
<evidence type="ECO:0000313" key="2">
    <source>
        <dbReference type="Proteomes" id="UP001175000"/>
    </source>
</evidence>
<accession>A0AA39WBC2</accession>
<reference evidence="1" key="1">
    <citation type="submission" date="2023-06" db="EMBL/GenBank/DDBJ databases">
        <title>Genome-scale phylogeny and comparative genomics of the fungal order Sordariales.</title>
        <authorList>
            <consortium name="Lawrence Berkeley National Laboratory"/>
            <person name="Hensen N."/>
            <person name="Bonometti L."/>
            <person name="Westerberg I."/>
            <person name="Brannstrom I.O."/>
            <person name="Guillou S."/>
            <person name="Cros-Aarteil S."/>
            <person name="Calhoun S."/>
            <person name="Haridas S."/>
            <person name="Kuo A."/>
            <person name="Mondo S."/>
            <person name="Pangilinan J."/>
            <person name="Riley R."/>
            <person name="Labutti K."/>
            <person name="Andreopoulos B."/>
            <person name="Lipzen A."/>
            <person name="Chen C."/>
            <person name="Yanf M."/>
            <person name="Daum C."/>
            <person name="Ng V."/>
            <person name="Clum A."/>
            <person name="Steindorff A."/>
            <person name="Ohm R."/>
            <person name="Martin F."/>
            <person name="Silar P."/>
            <person name="Natvig D."/>
            <person name="Lalanne C."/>
            <person name="Gautier V."/>
            <person name="Ament-Velasquez S.L."/>
            <person name="Kruys A."/>
            <person name="Hutchinson M.I."/>
            <person name="Powell A.J."/>
            <person name="Barry K."/>
            <person name="Miller A.N."/>
            <person name="Grigoriev I.V."/>
            <person name="Debuchy R."/>
            <person name="Gladieux P."/>
            <person name="Thoren M.H."/>
            <person name="Johannesson H."/>
        </authorList>
    </citation>
    <scope>NUCLEOTIDE SEQUENCE</scope>
    <source>
        <strain evidence="1">CBS 606.72</strain>
    </source>
</reference>
<evidence type="ECO:0000313" key="1">
    <source>
        <dbReference type="EMBL" id="KAK0611983.1"/>
    </source>
</evidence>
<dbReference type="AlphaFoldDB" id="A0AA39WBC2"/>
<protein>
    <submittedName>
        <fullName evidence="1">Uncharacterized protein</fullName>
    </submittedName>
</protein>
<dbReference type="EMBL" id="JAULSU010000007">
    <property type="protein sequence ID" value="KAK0611983.1"/>
    <property type="molecule type" value="Genomic_DNA"/>
</dbReference>
<dbReference type="PANTHER" id="PTHR35186">
    <property type="entry name" value="ANK_REP_REGION DOMAIN-CONTAINING PROTEIN"/>
    <property type="match status" value="1"/>
</dbReference>
<dbReference type="PANTHER" id="PTHR35186:SF4">
    <property type="entry name" value="PRION-INHIBITION AND PROPAGATION HELO DOMAIN-CONTAINING PROTEIN"/>
    <property type="match status" value="1"/>
</dbReference>
<gene>
    <name evidence="1" type="ORF">B0T14DRAFT_531375</name>
</gene>
<keyword evidence="2" id="KW-1185">Reference proteome</keyword>
<sequence length="283" mass="31495">MQLTDRDTELSTFVQDQDKPHQFLLHLHLSLINITATMLSGIEILGLVLASLPIVISALEHHGKGITVLRVLCEYDRGLQRLARNLRTELAKFQNVCKVLLAGLIPEPEIEFAISNPLAGLWRDARVKKSILGRLSKSSIAFDVSVSNINTAIDMMKNQIEVQKPNAFNIKKYILSKKNSTFTDLMSTIVTNVAALQRLANGLRGTESDLGSQITLLTPQQRRAGLDIIPSASSNVFAKALRSTLRRTWQEALRMGPRRTFSRTTLALPCSESKPAVKRRDTK</sequence>
<comment type="caution">
    <text evidence="1">The sequence shown here is derived from an EMBL/GenBank/DDBJ whole genome shotgun (WGS) entry which is preliminary data.</text>
</comment>
<proteinExistence type="predicted"/>